<dbReference type="GO" id="GO:0007169">
    <property type="term" value="P:cell surface receptor protein tyrosine kinase signaling pathway"/>
    <property type="evidence" value="ECO:0007669"/>
    <property type="project" value="TreeGrafter"/>
</dbReference>
<dbReference type="InterPro" id="IPR001245">
    <property type="entry name" value="Ser-Thr/Tyr_kinase_cat_dom"/>
</dbReference>
<keyword evidence="5" id="KW-1133">Transmembrane helix</keyword>
<dbReference type="OrthoDB" id="3256376at2759"/>
<reference evidence="9" key="1">
    <citation type="submission" date="2016-04" db="UniProtKB">
        <authorList>
            <consortium name="WormBaseParasite"/>
        </authorList>
    </citation>
    <scope>IDENTIFICATION</scope>
</reference>
<evidence type="ECO:0000256" key="4">
    <source>
        <dbReference type="PROSITE-ProRule" id="PRU10141"/>
    </source>
</evidence>
<dbReference type="PANTHER" id="PTHR24416">
    <property type="entry name" value="TYROSINE-PROTEIN KINASE RECEPTOR"/>
    <property type="match status" value="1"/>
</dbReference>
<dbReference type="GO" id="GO:0045138">
    <property type="term" value="P:nematode male tail tip morphogenesis"/>
    <property type="evidence" value="ECO:0007669"/>
    <property type="project" value="UniProtKB-ARBA"/>
</dbReference>
<dbReference type="GO" id="GO:0004714">
    <property type="term" value="F:transmembrane receptor protein tyrosine kinase activity"/>
    <property type="evidence" value="ECO:0007669"/>
    <property type="project" value="TreeGrafter"/>
</dbReference>
<organism evidence="9">
    <name type="scientific">Enterobius vermicularis</name>
    <name type="common">Human pinworm</name>
    <dbReference type="NCBI Taxonomy" id="51028"/>
    <lineage>
        <taxon>Eukaryota</taxon>
        <taxon>Metazoa</taxon>
        <taxon>Ecdysozoa</taxon>
        <taxon>Nematoda</taxon>
        <taxon>Chromadorea</taxon>
        <taxon>Rhabditida</taxon>
        <taxon>Spirurina</taxon>
        <taxon>Oxyuridomorpha</taxon>
        <taxon>Oxyuroidea</taxon>
        <taxon>Oxyuridae</taxon>
        <taxon>Enterobius</taxon>
    </lineage>
</organism>
<dbReference type="GO" id="GO:0005886">
    <property type="term" value="C:plasma membrane"/>
    <property type="evidence" value="ECO:0007669"/>
    <property type="project" value="UniProtKB-SubCell"/>
</dbReference>
<accession>A0A158QA31</accession>
<dbReference type="PANTHER" id="PTHR24416:SF600">
    <property type="entry name" value="PDGF- AND VEGF-RECEPTOR RELATED, ISOFORM J"/>
    <property type="match status" value="1"/>
</dbReference>
<evidence type="ECO:0000256" key="1">
    <source>
        <dbReference type="ARBA" id="ARBA00004162"/>
    </source>
</evidence>
<keyword evidence="4" id="KW-0547">Nucleotide-binding</keyword>
<dbReference type="Gene3D" id="3.30.200.20">
    <property type="entry name" value="Phosphorylase Kinase, domain 1"/>
    <property type="match status" value="1"/>
</dbReference>
<keyword evidence="5" id="KW-0472">Membrane</keyword>
<dbReference type="InterPro" id="IPR011009">
    <property type="entry name" value="Kinase-like_dom_sf"/>
</dbReference>
<reference evidence="7 8" key="2">
    <citation type="submission" date="2018-10" db="EMBL/GenBank/DDBJ databases">
        <authorList>
            <consortium name="Pathogen Informatics"/>
        </authorList>
    </citation>
    <scope>NUCLEOTIDE SEQUENCE [LARGE SCALE GENOMIC DNA]</scope>
</reference>
<dbReference type="WBParaSite" id="EVEC_0000396001-mRNA-1">
    <property type="protein sequence ID" value="EVEC_0000396001-mRNA-1"/>
    <property type="gene ID" value="EVEC_0000396001"/>
</dbReference>
<dbReference type="InterPro" id="IPR000719">
    <property type="entry name" value="Prot_kinase_dom"/>
</dbReference>
<evidence type="ECO:0000256" key="3">
    <source>
        <dbReference type="ARBA" id="ARBA00022840"/>
    </source>
</evidence>
<protein>
    <submittedName>
        <fullName evidence="9">Protein kinase domain-containing protein</fullName>
    </submittedName>
</protein>
<feature type="transmembrane region" description="Helical" evidence="5">
    <location>
        <begin position="386"/>
        <end position="409"/>
    </location>
</feature>
<evidence type="ECO:0000313" key="7">
    <source>
        <dbReference type="EMBL" id="VDD88525.1"/>
    </source>
</evidence>
<feature type="binding site" evidence="4">
    <location>
        <position position="505"/>
    </location>
    <ligand>
        <name>ATP</name>
        <dbReference type="ChEBI" id="CHEBI:30616"/>
    </ligand>
</feature>
<name>A0A158QA31_ENTVE</name>
<feature type="transmembrane region" description="Helical" evidence="5">
    <location>
        <begin position="525"/>
        <end position="543"/>
    </location>
</feature>
<dbReference type="Pfam" id="PF07714">
    <property type="entry name" value="PK_Tyr_Ser-Thr"/>
    <property type="match status" value="2"/>
</dbReference>
<keyword evidence="5" id="KW-0812">Transmembrane</keyword>
<dbReference type="GO" id="GO:0005524">
    <property type="term" value="F:ATP binding"/>
    <property type="evidence" value="ECO:0007669"/>
    <property type="project" value="UniProtKB-UniRule"/>
</dbReference>
<comment type="subcellular location">
    <subcellularLocation>
        <location evidence="1">Cell membrane</location>
        <topology evidence="1">Single-pass membrane protein</topology>
    </subcellularLocation>
</comment>
<evidence type="ECO:0000313" key="9">
    <source>
        <dbReference type="WBParaSite" id="EVEC_0000396001-mRNA-1"/>
    </source>
</evidence>
<evidence type="ECO:0000259" key="6">
    <source>
        <dbReference type="PROSITE" id="PS50011"/>
    </source>
</evidence>
<dbReference type="PROSITE" id="PS50011">
    <property type="entry name" value="PROTEIN_KINASE_DOM"/>
    <property type="match status" value="1"/>
</dbReference>
<dbReference type="GO" id="GO:0043235">
    <property type="term" value="C:receptor complex"/>
    <property type="evidence" value="ECO:0007669"/>
    <property type="project" value="TreeGrafter"/>
</dbReference>
<keyword evidence="8" id="KW-1185">Reference proteome</keyword>
<evidence type="ECO:0000313" key="8">
    <source>
        <dbReference type="Proteomes" id="UP000274131"/>
    </source>
</evidence>
<proteinExistence type="predicted"/>
<dbReference type="STRING" id="51028.A0A158QA31"/>
<dbReference type="Gene3D" id="1.10.510.10">
    <property type="entry name" value="Transferase(Phosphotransferase) domain 1"/>
    <property type="match status" value="1"/>
</dbReference>
<dbReference type="Proteomes" id="UP000274131">
    <property type="component" value="Unassembled WGS sequence"/>
</dbReference>
<sequence length="854" mass="99035">MDDCKPGIFPAIKQTSFITMQSQIPYQIIWESAQQNFQDSLQASLKKSNLARNKKAVKRFQRKAVEQQVRQSENVDLKNTVTVFETQNYIHILNKTEDELYFYDSGVIDIYFTATVIPVKDYRSAWYEHYYDSKKNTFTALDPVFVTKKIFVTGNLVEEHLTITNCNATFAKDYVLKVTLGPKFNTSFAWKATYLSKNPSFEIEFNSDYGTIDNYLIWRKNGTVSCSTYDGKIEDLKLQKKIFGAQFWEDVNAKEVITKKMSDSSSLKWSFLAENDFQFRCLNTTSNKVAELEVNVTGTDEAYVEMENINGVTFLTCVIPMSNTFAAWWKGDEILLPHSAIINYTQRFTIDTSLFTPQWGTYHCEYDEDEVTAELQPVIKMSGTQIILILCISLIGLILLMMCFAYIVYQKLHHRSQVARLKGLLKQLTEPPDTPDKVVDQTLPLHERIEQLPYDQKYEIRKDNIIPDKREILQKKLGGGEFGIVLLCRLQKETGNPESIEVAVKMPRDKYDVKHYKALVDEMRIMIAVGIHPNILCFIGAVVQHISKQFFCVVYELCRLGDLRRFLILNQSKYCDEILITEQISEDGYLLANSDQRKLLQPFNGVSDKNDDEANDLLRCKNKYFSTTDLISFGYQIASGMNYLTSKSATRQKRPLYQMKSNTPLPIRWMSPEALKTFVFSEKSDIWSFGVLLWELFSFGELPYNEFDDNKKLYEHICTGNHPQKPPSCPTFMSVYHCFTLYDFIKNCWNFNPKDRPSFKDCELFLQEVFSKASPVMKHRVECQLQKDMETMKRYVEYRKEHHEKLAAESIQIQINGDDGLHCGLRKAVNDNDRKLSSRLSNSSFNSPYYIPLR</sequence>
<dbReference type="FunFam" id="3.30.200.20:FF:000586">
    <property type="entry name" value="Receptor protein-tyrosine kinase"/>
    <property type="match status" value="1"/>
</dbReference>
<gene>
    <name evidence="7" type="ORF">EVEC_LOCUS3668</name>
</gene>
<dbReference type="CDD" id="cd00192">
    <property type="entry name" value="PTKc"/>
    <property type="match status" value="1"/>
</dbReference>
<feature type="domain" description="Protein kinase" evidence="6">
    <location>
        <begin position="471"/>
        <end position="766"/>
    </location>
</feature>
<dbReference type="InterPro" id="IPR017441">
    <property type="entry name" value="Protein_kinase_ATP_BS"/>
</dbReference>
<dbReference type="SUPFAM" id="SSF56112">
    <property type="entry name" value="Protein kinase-like (PK-like)"/>
    <property type="match status" value="1"/>
</dbReference>
<dbReference type="PRINTS" id="PR00109">
    <property type="entry name" value="TYRKINASE"/>
</dbReference>
<dbReference type="PROSITE" id="PS00107">
    <property type="entry name" value="PROTEIN_KINASE_ATP"/>
    <property type="match status" value="1"/>
</dbReference>
<dbReference type="InterPro" id="IPR050122">
    <property type="entry name" value="RTK"/>
</dbReference>
<dbReference type="EMBL" id="UXUI01007653">
    <property type="protein sequence ID" value="VDD88525.1"/>
    <property type="molecule type" value="Genomic_DNA"/>
</dbReference>
<dbReference type="AlphaFoldDB" id="A0A158QA31"/>
<keyword evidence="3 4" id="KW-0067">ATP-binding</keyword>
<evidence type="ECO:0000256" key="2">
    <source>
        <dbReference type="ARBA" id="ARBA00022475"/>
    </source>
</evidence>
<evidence type="ECO:0000256" key="5">
    <source>
        <dbReference type="SAM" id="Phobius"/>
    </source>
</evidence>
<keyword evidence="2" id="KW-1003">Cell membrane</keyword>